<comment type="caution">
    <text evidence="4">The sequence shown here is derived from an EMBL/GenBank/DDBJ whole genome shotgun (WGS) entry which is preliminary data.</text>
</comment>
<dbReference type="InterPro" id="IPR000330">
    <property type="entry name" value="SNF2_N"/>
</dbReference>
<dbReference type="PROSITE" id="PS51194">
    <property type="entry name" value="HELICASE_CTER"/>
    <property type="match status" value="1"/>
</dbReference>
<keyword evidence="1" id="KW-0378">Hydrolase</keyword>
<feature type="domain" description="Helicase C-terminal" evidence="3">
    <location>
        <begin position="460"/>
        <end position="639"/>
    </location>
</feature>
<dbReference type="InterPro" id="IPR038718">
    <property type="entry name" value="SNF2-like_sf"/>
</dbReference>
<gene>
    <name evidence="4" type="ORF">CLPUN_14980</name>
</gene>
<dbReference type="PROSITE" id="PS51192">
    <property type="entry name" value="HELICASE_ATP_BIND_1"/>
    <property type="match status" value="1"/>
</dbReference>
<dbReference type="EMBL" id="LZZM01000098">
    <property type="protein sequence ID" value="OOM79817.1"/>
    <property type="molecule type" value="Genomic_DNA"/>
</dbReference>
<evidence type="ECO:0008006" key="6">
    <source>
        <dbReference type="Google" id="ProtNLM"/>
    </source>
</evidence>
<dbReference type="GO" id="GO:0005524">
    <property type="term" value="F:ATP binding"/>
    <property type="evidence" value="ECO:0007669"/>
    <property type="project" value="InterPro"/>
</dbReference>
<evidence type="ECO:0000256" key="1">
    <source>
        <dbReference type="ARBA" id="ARBA00022801"/>
    </source>
</evidence>
<evidence type="ECO:0000259" key="2">
    <source>
        <dbReference type="PROSITE" id="PS51192"/>
    </source>
</evidence>
<feature type="domain" description="Helicase ATP-binding" evidence="2">
    <location>
        <begin position="137"/>
        <end position="312"/>
    </location>
</feature>
<evidence type="ECO:0000313" key="4">
    <source>
        <dbReference type="EMBL" id="OOM79817.1"/>
    </source>
</evidence>
<accession>A0A1S8TPZ2</accession>
<dbReference type="STRING" id="29367.CLPUN_14980"/>
<dbReference type="Proteomes" id="UP000190890">
    <property type="component" value="Unassembled WGS sequence"/>
</dbReference>
<dbReference type="CDD" id="cd18793">
    <property type="entry name" value="SF2_C_SNF"/>
    <property type="match status" value="1"/>
</dbReference>
<evidence type="ECO:0000259" key="3">
    <source>
        <dbReference type="PROSITE" id="PS51194"/>
    </source>
</evidence>
<dbReference type="OrthoDB" id="9760715at2"/>
<keyword evidence="5" id="KW-1185">Reference proteome</keyword>
<dbReference type="Pfam" id="PF00176">
    <property type="entry name" value="SNF2-rel_dom"/>
    <property type="match status" value="1"/>
</dbReference>
<dbReference type="SMART" id="SM00487">
    <property type="entry name" value="DEXDc"/>
    <property type="match status" value="1"/>
</dbReference>
<dbReference type="InterPro" id="IPR014001">
    <property type="entry name" value="Helicase_ATP-bd"/>
</dbReference>
<reference evidence="4 5" key="1">
    <citation type="submission" date="2016-05" db="EMBL/GenBank/DDBJ databases">
        <title>Microbial solvent formation.</title>
        <authorList>
            <person name="Poehlein A."/>
            <person name="Montoya Solano J.D."/>
            <person name="Flitsch S."/>
            <person name="Krabben P."/>
            <person name="Duerre P."/>
            <person name="Daniel R."/>
        </authorList>
    </citation>
    <scope>NUCLEOTIDE SEQUENCE [LARGE SCALE GENOMIC DNA]</scope>
    <source>
        <strain evidence="4 5">DSM 2619</strain>
    </source>
</reference>
<dbReference type="SUPFAM" id="SSF52540">
    <property type="entry name" value="P-loop containing nucleoside triphosphate hydrolases"/>
    <property type="match status" value="2"/>
</dbReference>
<proteinExistence type="predicted"/>
<protein>
    <recommendedName>
        <fullName evidence="6">RNA polymerase-associated protein RapA</fullName>
    </recommendedName>
</protein>
<dbReference type="PANTHER" id="PTHR10799">
    <property type="entry name" value="SNF2/RAD54 HELICASE FAMILY"/>
    <property type="match status" value="1"/>
</dbReference>
<evidence type="ECO:0000313" key="5">
    <source>
        <dbReference type="Proteomes" id="UP000190890"/>
    </source>
</evidence>
<dbReference type="InterPro" id="IPR001650">
    <property type="entry name" value="Helicase_C-like"/>
</dbReference>
<dbReference type="GO" id="GO:0016787">
    <property type="term" value="F:hydrolase activity"/>
    <property type="evidence" value="ECO:0007669"/>
    <property type="project" value="UniProtKB-KW"/>
</dbReference>
<dbReference type="RefSeq" id="WP_077846684.1">
    <property type="nucleotide sequence ID" value="NZ_LZZM01000098.1"/>
</dbReference>
<dbReference type="InterPro" id="IPR049730">
    <property type="entry name" value="SNF2/RAD54-like_C"/>
</dbReference>
<dbReference type="Gene3D" id="3.40.50.300">
    <property type="entry name" value="P-loop containing nucleotide triphosphate hydrolases"/>
    <property type="match status" value="1"/>
</dbReference>
<name>A0A1S8TPZ2_9CLOT</name>
<dbReference type="AlphaFoldDB" id="A0A1S8TPZ2"/>
<organism evidence="4 5">
    <name type="scientific">Clostridium puniceum</name>
    <dbReference type="NCBI Taxonomy" id="29367"/>
    <lineage>
        <taxon>Bacteria</taxon>
        <taxon>Bacillati</taxon>
        <taxon>Bacillota</taxon>
        <taxon>Clostridia</taxon>
        <taxon>Eubacteriales</taxon>
        <taxon>Clostridiaceae</taxon>
        <taxon>Clostridium</taxon>
    </lineage>
</organism>
<sequence length="654" mass="74261">MKQLCLESNDDSSIIYIIGDIADIFSNRRATRYLKDTLKFTQSADKLTVEADKDINKTIDKVKKICEYISAELVYSGKVSEAVSNYVFEEEKFHEFSEKARAIRDNHCEKSDFQNFIDYVSKNLKNRSLYELQLLSAYHLAFSQNGCNFSVPGAGKTSVVYGAFAYLSNLPLEDKKYVDKLLIISPLSAFGPWELEYEECFGEKPSTKRLNGKVSVDDKKQYLYSRIPAKITLLSYNSVPSLKEELIYFLKNNKTMVVLDEAHKIKNTKGGITANGVLDIASYCSARVVLTGTPAPNGYEDLYNLYKFIWPTKKVLPYEIYQLKDMSKQESDGRVDTLLNAIAPFFIRVKKSDLGIPSATEHAPIIVPMGEAQRRIYDVIEKKYMSDIVSSKDRGFQHDLIKARLIRMMQAATNPNLLSIPLKNFSDAEGFDADTVTEDTSLIKDVLEYSKNETPAKFIKAKEIIERIISEGGKVVVWAIYVKNILDFQVYLLKNGIDCRTLYGATPVATGDEDDDDDAIETREKIIAEFHKPDSSFSVIIANPFAVSESISLHKVCHNAIYMERSFNAAHFIQSKDRIHRYGLKPGIETNYYYLLSEDSIDSVINDRLIAKETRLREIIESMPIPLFSNVELETGDDDIKALITEYVNRTKTM</sequence>
<dbReference type="Gene3D" id="3.40.50.10810">
    <property type="entry name" value="Tandem AAA-ATPase domain"/>
    <property type="match status" value="1"/>
</dbReference>
<dbReference type="InterPro" id="IPR027417">
    <property type="entry name" value="P-loop_NTPase"/>
</dbReference>